<dbReference type="AlphaFoldDB" id="A0A2K1LA56"/>
<evidence type="ECO:0000313" key="2">
    <source>
        <dbReference type="EMBL" id="PNR62908.1"/>
    </source>
</evidence>
<proteinExistence type="predicted"/>
<reference evidence="3" key="3">
    <citation type="submission" date="2020-12" db="UniProtKB">
        <authorList>
            <consortium name="EnsemblPlants"/>
        </authorList>
    </citation>
    <scope>IDENTIFICATION</scope>
</reference>
<dbReference type="PANTHER" id="PTHR34599">
    <property type="entry name" value="PEROXIDASE-RELATED"/>
    <property type="match status" value="1"/>
</dbReference>
<dbReference type="Gene3D" id="1.10.606.20">
    <property type="match status" value="1"/>
</dbReference>
<dbReference type="PANTHER" id="PTHR34599:SF1">
    <property type="entry name" value="PHOSPHATIDIC ACID PHOSPHATASE TYPE 2_HALOPEROXIDASE DOMAIN-CONTAINING PROTEIN"/>
    <property type="match status" value="1"/>
</dbReference>
<dbReference type="RefSeq" id="XP_024370756.1">
    <property type="nucleotide sequence ID" value="XM_024514988.2"/>
</dbReference>
<keyword evidence="4" id="KW-1185">Reference proteome</keyword>
<reference evidence="2 4" key="1">
    <citation type="journal article" date="2008" name="Science">
        <title>The Physcomitrella genome reveals evolutionary insights into the conquest of land by plants.</title>
        <authorList>
            <person name="Rensing S."/>
            <person name="Lang D."/>
            <person name="Zimmer A."/>
            <person name="Terry A."/>
            <person name="Salamov A."/>
            <person name="Shapiro H."/>
            <person name="Nishiyama T."/>
            <person name="Perroud P.-F."/>
            <person name="Lindquist E."/>
            <person name="Kamisugi Y."/>
            <person name="Tanahashi T."/>
            <person name="Sakakibara K."/>
            <person name="Fujita T."/>
            <person name="Oishi K."/>
            <person name="Shin-I T."/>
            <person name="Kuroki Y."/>
            <person name="Toyoda A."/>
            <person name="Suzuki Y."/>
            <person name="Hashimoto A."/>
            <person name="Yamaguchi K."/>
            <person name="Sugano A."/>
            <person name="Kohara Y."/>
            <person name="Fujiyama A."/>
            <person name="Anterola A."/>
            <person name="Aoki S."/>
            <person name="Ashton N."/>
            <person name="Barbazuk W.B."/>
            <person name="Barker E."/>
            <person name="Bennetzen J."/>
            <person name="Bezanilla M."/>
            <person name="Blankenship R."/>
            <person name="Cho S.H."/>
            <person name="Dutcher S."/>
            <person name="Estelle M."/>
            <person name="Fawcett J.A."/>
            <person name="Gundlach H."/>
            <person name="Hanada K."/>
            <person name="Heyl A."/>
            <person name="Hicks K.A."/>
            <person name="Hugh J."/>
            <person name="Lohr M."/>
            <person name="Mayer K."/>
            <person name="Melkozernov A."/>
            <person name="Murata T."/>
            <person name="Nelson D."/>
            <person name="Pils B."/>
            <person name="Prigge M."/>
            <person name="Reiss B."/>
            <person name="Renner T."/>
            <person name="Rombauts S."/>
            <person name="Rushton P."/>
            <person name="Sanderfoot A."/>
            <person name="Schween G."/>
            <person name="Shiu S.-H."/>
            <person name="Stueber K."/>
            <person name="Theodoulou F.L."/>
            <person name="Tu H."/>
            <person name="Van de Peer Y."/>
            <person name="Verrier P.J."/>
            <person name="Waters E."/>
            <person name="Wood A."/>
            <person name="Yang L."/>
            <person name="Cove D."/>
            <person name="Cuming A."/>
            <person name="Hasebe M."/>
            <person name="Lucas S."/>
            <person name="Mishler D.B."/>
            <person name="Reski R."/>
            <person name="Grigoriev I."/>
            <person name="Quatrano R.S."/>
            <person name="Boore J.L."/>
        </authorList>
    </citation>
    <scope>NUCLEOTIDE SEQUENCE [LARGE SCALE GENOMIC DNA]</scope>
    <source>
        <strain evidence="3 4">cv. Gransden 2004</strain>
    </source>
</reference>
<sequence length="483" mass="53249">MIMTTLTIRTKELLCVAITIIVMLQAPASTTAVVNNVAFEWTHMLDTLICPQGATNLGFAPLTSAIQPQLHLAQWHALIALKATGDCTTEQAVVAFASFKILSHYFSWTQILDFNLGPLLDRQLRSMDLTEKQKRLSKRIGQTVAVNLIRQRSPASEFTQGPVHAAVDDVINPQIGVFRHFATTPEGRDAAHFFFNQMVSWKPFVLPHPLQFIKDYLSEFKPPVIPSAEWDADWDGLKDIGRAGWSGRTAAMNLSANLYACPRLSNFKCSFEQAASAAIQTALPSNTSLYDSVLLLAKTSVSIHDAAITQVTVKFGFWFWRPEQAFRSGDGTHAPIPDWSPYHPTPLEPEYPSGTVTIVSAGTGPLQKYFGKDKDVPFFIEGGGTFNCEGFVGVPVPTVNFTSLDAFVTEAGKSRMYSGAHYQSSVDDAKEIGKRVADYVEKHWTHTQPSGVLPDPTFLDIFAKVVKKSGDFSPVRYDVSALK</sequence>
<feature type="signal peptide" evidence="1">
    <location>
        <begin position="1"/>
        <end position="32"/>
    </location>
</feature>
<dbReference type="EMBL" id="ABEU02000001">
    <property type="protein sequence ID" value="PNR62908.1"/>
    <property type="molecule type" value="Genomic_DNA"/>
</dbReference>
<evidence type="ECO:0000313" key="3">
    <source>
        <dbReference type="EnsemblPlants" id="PAC:32970897.CDS.1"/>
    </source>
</evidence>
<dbReference type="InterPro" id="IPR036938">
    <property type="entry name" value="PAP2/HPO_sf"/>
</dbReference>
<evidence type="ECO:0000313" key="4">
    <source>
        <dbReference type="Proteomes" id="UP000006727"/>
    </source>
</evidence>
<dbReference type="SMR" id="A0A2K1LA56"/>
<dbReference type="EnsemblPlants" id="Pp3c1_29130V3.2">
    <property type="protein sequence ID" value="PAC:32970898.CDS.1"/>
    <property type="gene ID" value="Pp3c1_29130"/>
</dbReference>
<dbReference type="InterPro" id="IPR052559">
    <property type="entry name" value="V-haloperoxidase"/>
</dbReference>
<keyword evidence="1" id="KW-0732">Signal</keyword>
<dbReference type="CDD" id="cd03398">
    <property type="entry name" value="PAP2_haloperoxidase"/>
    <property type="match status" value="1"/>
</dbReference>
<dbReference type="Gramene" id="Pp3c1_29130V3.1">
    <property type="protein sequence ID" value="PAC:32970897.CDS.1"/>
    <property type="gene ID" value="Pp3c1_29130"/>
</dbReference>
<dbReference type="Proteomes" id="UP000006727">
    <property type="component" value="Chromosome 1"/>
</dbReference>
<dbReference type="OrthoDB" id="1876163at2759"/>
<evidence type="ECO:0008006" key="5">
    <source>
        <dbReference type="Google" id="ProtNLM"/>
    </source>
</evidence>
<dbReference type="SUPFAM" id="SSF48317">
    <property type="entry name" value="Acid phosphatase/Vanadium-dependent haloperoxidase"/>
    <property type="match status" value="1"/>
</dbReference>
<reference evidence="2 4" key="2">
    <citation type="journal article" date="2018" name="Plant J.">
        <title>The Physcomitrella patens chromosome-scale assembly reveals moss genome structure and evolution.</title>
        <authorList>
            <person name="Lang D."/>
            <person name="Ullrich K.K."/>
            <person name="Murat F."/>
            <person name="Fuchs J."/>
            <person name="Jenkins J."/>
            <person name="Haas F.B."/>
            <person name="Piednoel M."/>
            <person name="Gundlach H."/>
            <person name="Van Bel M."/>
            <person name="Meyberg R."/>
            <person name="Vives C."/>
            <person name="Morata J."/>
            <person name="Symeonidi A."/>
            <person name="Hiss M."/>
            <person name="Muchero W."/>
            <person name="Kamisugi Y."/>
            <person name="Saleh O."/>
            <person name="Blanc G."/>
            <person name="Decker E.L."/>
            <person name="van Gessel N."/>
            <person name="Grimwood J."/>
            <person name="Hayes R.D."/>
            <person name="Graham S.W."/>
            <person name="Gunter L.E."/>
            <person name="McDaniel S.F."/>
            <person name="Hoernstein S.N.W."/>
            <person name="Larsson A."/>
            <person name="Li F.W."/>
            <person name="Perroud P.F."/>
            <person name="Phillips J."/>
            <person name="Ranjan P."/>
            <person name="Rokshar D.S."/>
            <person name="Rothfels C.J."/>
            <person name="Schneider L."/>
            <person name="Shu S."/>
            <person name="Stevenson D.W."/>
            <person name="Thummler F."/>
            <person name="Tillich M."/>
            <person name="Villarreal Aguilar J.C."/>
            <person name="Widiez T."/>
            <person name="Wong G.K."/>
            <person name="Wymore A."/>
            <person name="Zhang Y."/>
            <person name="Zimmer A.D."/>
            <person name="Quatrano R.S."/>
            <person name="Mayer K.F.X."/>
            <person name="Goodstein D."/>
            <person name="Casacuberta J.M."/>
            <person name="Vandepoele K."/>
            <person name="Reski R."/>
            <person name="Cuming A.C."/>
            <person name="Tuskan G.A."/>
            <person name="Maumus F."/>
            <person name="Salse J."/>
            <person name="Schmutz J."/>
            <person name="Rensing S.A."/>
        </authorList>
    </citation>
    <scope>NUCLEOTIDE SEQUENCE [LARGE SCALE GENOMIC DNA]</scope>
    <source>
        <strain evidence="3 4">cv. Gransden 2004</strain>
    </source>
</reference>
<feature type="chain" id="PRO_5044576529" description="Phosphatidic acid phosphatase type 2/haloperoxidase domain-containing protein" evidence="1">
    <location>
        <begin position="33"/>
        <end position="483"/>
    </location>
</feature>
<dbReference type="GeneID" id="112280048"/>
<protein>
    <recommendedName>
        <fullName evidence="5">Phosphatidic acid phosphatase type 2/haloperoxidase domain-containing protein</fullName>
    </recommendedName>
</protein>
<dbReference type="OMA" id="VAFEWTH"/>
<accession>A0A2K1LA56</accession>
<organism evidence="2">
    <name type="scientific">Physcomitrium patens</name>
    <name type="common">Spreading-leaved earth moss</name>
    <name type="synonym">Physcomitrella patens</name>
    <dbReference type="NCBI Taxonomy" id="3218"/>
    <lineage>
        <taxon>Eukaryota</taxon>
        <taxon>Viridiplantae</taxon>
        <taxon>Streptophyta</taxon>
        <taxon>Embryophyta</taxon>
        <taxon>Bryophyta</taxon>
        <taxon>Bryophytina</taxon>
        <taxon>Bryopsida</taxon>
        <taxon>Funariidae</taxon>
        <taxon>Funariales</taxon>
        <taxon>Funariaceae</taxon>
        <taxon>Physcomitrium</taxon>
    </lineage>
</organism>
<gene>
    <name evidence="3" type="primary">LOC112280048</name>
    <name evidence="2" type="ORF">PHYPA_001333</name>
</gene>
<dbReference type="EnsemblPlants" id="Pp3c1_29130V3.1">
    <property type="protein sequence ID" value="PAC:32970897.CDS.1"/>
    <property type="gene ID" value="Pp3c1_29130"/>
</dbReference>
<evidence type="ECO:0000256" key="1">
    <source>
        <dbReference type="SAM" id="SignalP"/>
    </source>
</evidence>
<name>A0A2K1LA56_PHYPA</name>
<dbReference type="Gramene" id="Pp3c1_29130V3.2">
    <property type="protein sequence ID" value="PAC:32970898.CDS.1"/>
    <property type="gene ID" value="Pp3c1_29130"/>
</dbReference>
<dbReference type="PaxDb" id="3218-PP1S21_396V6.1"/>